<dbReference type="GO" id="GO:0051539">
    <property type="term" value="F:4 iron, 4 sulfur cluster binding"/>
    <property type="evidence" value="ECO:0007669"/>
    <property type="project" value="UniProtKB-UniRule"/>
</dbReference>
<dbReference type="PROSITE" id="PS00198">
    <property type="entry name" value="4FE4S_FER_1"/>
    <property type="match status" value="1"/>
</dbReference>
<evidence type="ECO:0000256" key="5">
    <source>
        <dbReference type="ARBA" id="ARBA00023014"/>
    </source>
</evidence>
<reference evidence="9" key="1">
    <citation type="submission" date="2016-03" db="EMBL/GenBank/DDBJ databases">
        <authorList>
            <person name="Heylen K."/>
            <person name="De Vos P."/>
            <person name="Vekeman B."/>
        </authorList>
    </citation>
    <scope>NUCLEOTIDE SEQUENCE [LARGE SCALE GENOMIC DNA]</scope>
    <source>
        <strain evidence="9">R-45383</strain>
    </source>
</reference>
<dbReference type="InterPro" id="IPR009051">
    <property type="entry name" value="Helical_ferredxn"/>
</dbReference>
<dbReference type="EMBL" id="LUUK01000105">
    <property type="protein sequence ID" value="OAI21243.1"/>
    <property type="molecule type" value="Genomic_DNA"/>
</dbReference>
<dbReference type="NCBIfam" id="NF008434">
    <property type="entry name" value="PRK11274.1"/>
    <property type="match status" value="1"/>
</dbReference>
<keyword evidence="6" id="KW-0249">Electron transport</keyword>
<dbReference type="PROSITE" id="PS51379">
    <property type="entry name" value="4FE4S_FER_2"/>
    <property type="match status" value="2"/>
</dbReference>
<dbReference type="EC" id="1.1.99.14" evidence="6"/>
<keyword evidence="6" id="KW-0813">Transport</keyword>
<evidence type="ECO:0000256" key="6">
    <source>
        <dbReference type="PIRNR" id="PIRNR000139"/>
    </source>
</evidence>
<feature type="domain" description="4Fe-4S ferredoxin-type" evidence="7">
    <location>
        <begin position="1"/>
        <end position="25"/>
    </location>
</feature>
<sequence length="383" mass="40910">MLRACVHCGFCNAVCPTYRLLGDELDGPRGRIYLIKQTLETGAADAAGLSHLDRCLTCRSCETACPSGVEYGRLLDIGRELMAKPGIRPRRQRWLRRGLVAALAYPRRVAWLIGAARRLKPWLPGFLRAKLPDRQAAETWPAPRHQRRVLIPQGCLQPALAPRIDAATARVLDSLGISAVSLPAGCCGALPHHLDAQSEALAMARAAVDRCWPALQAGAEAVVSTASGCGVTLKDYGRLLADDPDYAAKAAAVAAKTRDIAELLSGEDLSRLAIRTCRVAVHSPCTLQHGQGLPGIVECLLKGLGFELATVADADLCCGSAGSYSLLQPAIAERLRDAKLTTLQAGAADVIVTANIGCWLHLRERATLPVRHWIELLDPGAPG</sequence>
<protein>
    <recommendedName>
        <fullName evidence="6">Glycolate oxidase iron-sulfur subunit</fullName>
        <ecNumber evidence="6">1.1.99.14</ecNumber>
    </recommendedName>
</protein>
<evidence type="ECO:0000256" key="3">
    <source>
        <dbReference type="ARBA" id="ARBA00022737"/>
    </source>
</evidence>
<keyword evidence="2 6" id="KW-0479">Metal-binding</keyword>
<keyword evidence="1 6" id="KW-0004">4Fe-4S</keyword>
<comment type="cofactor">
    <cofactor evidence="6">
        <name>[4Fe-4S] cluster</name>
        <dbReference type="ChEBI" id="CHEBI:49883"/>
    </cofactor>
    <text evidence="6">Binds 2 [4Fe-4S] clusters.</text>
</comment>
<gene>
    <name evidence="8" type="primary">glcF</name>
    <name evidence="8" type="ORF">A1355_23445</name>
</gene>
<evidence type="ECO:0000313" key="9">
    <source>
        <dbReference type="Proteomes" id="UP000077628"/>
    </source>
</evidence>
<dbReference type="Proteomes" id="UP000077628">
    <property type="component" value="Unassembled WGS sequence"/>
</dbReference>
<accession>A0A177NVD5</accession>
<proteinExistence type="predicted"/>
<dbReference type="PIRSF" id="PIRSF000139">
    <property type="entry name" value="Glc_ox_4Fe-4S"/>
    <property type="match status" value="1"/>
</dbReference>
<dbReference type="Gene3D" id="1.10.1060.10">
    <property type="entry name" value="Alpha-helical ferredoxin"/>
    <property type="match status" value="1"/>
</dbReference>
<evidence type="ECO:0000313" key="8">
    <source>
        <dbReference type="EMBL" id="OAI21243.1"/>
    </source>
</evidence>
<dbReference type="InterPro" id="IPR012257">
    <property type="entry name" value="Glc_ox_4Fe-4S"/>
</dbReference>
<comment type="function">
    <text evidence="6">Component of a complex that catalyzes the oxidation of glycolate to glyoxylate.</text>
</comment>
<dbReference type="InterPro" id="IPR017900">
    <property type="entry name" value="4Fe4S_Fe_S_CS"/>
</dbReference>
<dbReference type="InterPro" id="IPR004017">
    <property type="entry name" value="Cys_rich_dom"/>
</dbReference>
<dbReference type="Pfam" id="PF02754">
    <property type="entry name" value="CCG"/>
    <property type="match status" value="2"/>
</dbReference>
<dbReference type="GO" id="GO:0019154">
    <property type="term" value="F:glycolate dehydrogenase activity"/>
    <property type="evidence" value="ECO:0007669"/>
    <property type="project" value="UniProtKB-EC"/>
</dbReference>
<evidence type="ECO:0000256" key="4">
    <source>
        <dbReference type="ARBA" id="ARBA00023004"/>
    </source>
</evidence>
<keyword evidence="9" id="KW-1185">Reference proteome</keyword>
<name>A0A177NVD5_9GAMM</name>
<dbReference type="STRING" id="702114.A1355_23445"/>
<organism evidence="8 9">
    <name type="scientific">Methylomonas koyamae</name>
    <dbReference type="NCBI Taxonomy" id="702114"/>
    <lineage>
        <taxon>Bacteria</taxon>
        <taxon>Pseudomonadati</taxon>
        <taxon>Pseudomonadota</taxon>
        <taxon>Gammaproteobacteria</taxon>
        <taxon>Methylococcales</taxon>
        <taxon>Methylococcaceae</taxon>
        <taxon>Methylomonas</taxon>
    </lineage>
</organism>
<comment type="caution">
    <text evidence="8">The sequence shown here is derived from an EMBL/GenBank/DDBJ whole genome shotgun (WGS) entry which is preliminary data.</text>
</comment>
<dbReference type="PANTHER" id="PTHR32479">
    <property type="entry name" value="GLYCOLATE OXIDASE IRON-SULFUR SUBUNIT"/>
    <property type="match status" value="1"/>
</dbReference>
<comment type="catalytic activity">
    <reaction evidence="6">
        <text>glycolate + A = glyoxylate + AH2</text>
        <dbReference type="Rhea" id="RHEA:21264"/>
        <dbReference type="ChEBI" id="CHEBI:13193"/>
        <dbReference type="ChEBI" id="CHEBI:17499"/>
        <dbReference type="ChEBI" id="CHEBI:29805"/>
        <dbReference type="ChEBI" id="CHEBI:36655"/>
        <dbReference type="EC" id="1.1.99.14"/>
    </reaction>
</comment>
<keyword evidence="3" id="KW-0677">Repeat</keyword>
<dbReference type="PANTHER" id="PTHR32479:SF17">
    <property type="entry name" value="GLYCOLATE OXIDASE IRON-SULFUR SUBUNIT"/>
    <property type="match status" value="1"/>
</dbReference>
<comment type="catalytic activity">
    <reaction evidence="6">
        <text>(R)-lactate + A = pyruvate + AH2</text>
        <dbReference type="Rhea" id="RHEA:15089"/>
        <dbReference type="ChEBI" id="CHEBI:13193"/>
        <dbReference type="ChEBI" id="CHEBI:15361"/>
        <dbReference type="ChEBI" id="CHEBI:16004"/>
        <dbReference type="ChEBI" id="CHEBI:17499"/>
    </reaction>
</comment>
<feature type="domain" description="4Fe-4S ferredoxin-type" evidence="7">
    <location>
        <begin position="45"/>
        <end position="69"/>
    </location>
</feature>
<dbReference type="GO" id="GO:0046872">
    <property type="term" value="F:metal ion binding"/>
    <property type="evidence" value="ECO:0007669"/>
    <property type="project" value="UniProtKB-UniRule"/>
</dbReference>
<evidence type="ECO:0000259" key="7">
    <source>
        <dbReference type="PROSITE" id="PS51379"/>
    </source>
</evidence>
<dbReference type="Pfam" id="PF13183">
    <property type="entry name" value="Fer4_8"/>
    <property type="match status" value="1"/>
</dbReference>
<dbReference type="InterPro" id="IPR017896">
    <property type="entry name" value="4Fe4S_Fe-S-bd"/>
</dbReference>
<evidence type="ECO:0000256" key="2">
    <source>
        <dbReference type="ARBA" id="ARBA00022723"/>
    </source>
</evidence>
<keyword evidence="4 6" id="KW-0408">Iron</keyword>
<evidence type="ECO:0000256" key="1">
    <source>
        <dbReference type="ARBA" id="ARBA00022485"/>
    </source>
</evidence>
<dbReference type="SUPFAM" id="SSF54862">
    <property type="entry name" value="4Fe-4S ferredoxins"/>
    <property type="match status" value="1"/>
</dbReference>
<keyword evidence="5 6" id="KW-0411">Iron-sulfur</keyword>
<dbReference type="AlphaFoldDB" id="A0A177NVD5"/>